<feature type="transmembrane region" description="Helical" evidence="1">
    <location>
        <begin position="16"/>
        <end position="35"/>
    </location>
</feature>
<proteinExistence type="predicted"/>
<accession>A0ABW4QZC4</accession>
<keyword evidence="1" id="KW-0812">Transmembrane</keyword>
<keyword evidence="4" id="KW-1185">Reference proteome</keyword>
<reference evidence="4" key="1">
    <citation type="journal article" date="2019" name="Int. J. Syst. Evol. Microbiol.">
        <title>The Global Catalogue of Microorganisms (GCM) 10K type strain sequencing project: providing services to taxonomists for standard genome sequencing and annotation.</title>
        <authorList>
            <consortium name="The Broad Institute Genomics Platform"/>
            <consortium name="The Broad Institute Genome Sequencing Center for Infectious Disease"/>
            <person name="Wu L."/>
            <person name="Ma J."/>
        </authorList>
    </citation>
    <scope>NUCLEOTIDE SEQUENCE [LARGE SCALE GENOMIC DNA]</scope>
    <source>
        <strain evidence="4">CGMCC 1.15795</strain>
    </source>
</reference>
<dbReference type="RefSeq" id="WP_382316350.1">
    <property type="nucleotide sequence ID" value="NZ_JBHUFD010000012.1"/>
</dbReference>
<gene>
    <name evidence="3" type="ORF">ACFSDX_18790</name>
</gene>
<name>A0ABW4QZC4_9BACT</name>
<evidence type="ECO:0000259" key="2">
    <source>
        <dbReference type="Pfam" id="PF20305"/>
    </source>
</evidence>
<protein>
    <submittedName>
        <fullName evidence="3">PYEATS domain-containing protein</fullName>
    </submittedName>
</protein>
<keyword evidence="1" id="KW-0472">Membrane</keyword>
<feature type="domain" description="Prokaryotic YEATS" evidence="2">
    <location>
        <begin position="108"/>
        <end position="168"/>
    </location>
</feature>
<evidence type="ECO:0000256" key="1">
    <source>
        <dbReference type="SAM" id="Phobius"/>
    </source>
</evidence>
<organism evidence="3 4">
    <name type="scientific">Hymenobacter bucti</name>
    <dbReference type="NCBI Taxonomy" id="1844114"/>
    <lineage>
        <taxon>Bacteria</taxon>
        <taxon>Pseudomonadati</taxon>
        <taxon>Bacteroidota</taxon>
        <taxon>Cytophagia</taxon>
        <taxon>Cytophagales</taxon>
        <taxon>Hymenobacteraceae</taxon>
        <taxon>Hymenobacter</taxon>
    </lineage>
</organism>
<keyword evidence="1" id="KW-1133">Transmembrane helix</keyword>
<evidence type="ECO:0000313" key="3">
    <source>
        <dbReference type="EMBL" id="MFD1874496.1"/>
    </source>
</evidence>
<sequence length="185" mass="20466">MEPEIDYKNNSRTASIVTAIGALLTVVSIAVILIINEYKSRRLDEAKVTESLLKKSAKILQDSIKILKPSIEPFSYAVPTGKVSYPGVSYMSGETPEFAYYIGLNVADSLKSSILTVDYFFDHPTFKKKHQTSNNAADSFRVSYRGWGCLDNVLISISKSNGVKDTLNFKMCSNLKLKGQSIAVH</sequence>
<dbReference type="EMBL" id="JBHUFD010000012">
    <property type="protein sequence ID" value="MFD1874496.1"/>
    <property type="molecule type" value="Genomic_DNA"/>
</dbReference>
<dbReference type="InterPro" id="IPR046888">
    <property type="entry name" value="pYEATS"/>
</dbReference>
<dbReference type="Proteomes" id="UP001597197">
    <property type="component" value="Unassembled WGS sequence"/>
</dbReference>
<comment type="caution">
    <text evidence="3">The sequence shown here is derived from an EMBL/GenBank/DDBJ whole genome shotgun (WGS) entry which is preliminary data.</text>
</comment>
<dbReference type="Pfam" id="PF20305">
    <property type="entry name" value="pYEATS"/>
    <property type="match status" value="1"/>
</dbReference>
<evidence type="ECO:0000313" key="4">
    <source>
        <dbReference type="Proteomes" id="UP001597197"/>
    </source>
</evidence>